<gene>
    <name evidence="2" type="ORF">SAMN02910418_01535</name>
</gene>
<sequence>MSETTIYHNAACSKSRAAMAELAGREVRVINYLATPPSRDELLELLSMLVDEPSALVRRGDSFIAAGLTRADVESAEQVATVLAEHPELMERPVIVARGRAIIGRPTSRVREFLTEG</sequence>
<dbReference type="AlphaFoldDB" id="A0A1H4AXJ6"/>
<dbReference type="Proteomes" id="UP000199288">
    <property type="component" value="Unassembled WGS sequence"/>
</dbReference>
<dbReference type="InterPro" id="IPR036249">
    <property type="entry name" value="Thioredoxin-like_sf"/>
</dbReference>
<evidence type="ECO:0000313" key="2">
    <source>
        <dbReference type="EMBL" id="SEA40508.1"/>
    </source>
</evidence>
<evidence type="ECO:0000256" key="1">
    <source>
        <dbReference type="PROSITE-ProRule" id="PRU01282"/>
    </source>
</evidence>
<dbReference type="Pfam" id="PF03960">
    <property type="entry name" value="ArsC"/>
    <property type="match status" value="1"/>
</dbReference>
<dbReference type="Gene3D" id="3.40.30.10">
    <property type="entry name" value="Glutaredoxin"/>
    <property type="match status" value="1"/>
</dbReference>
<protein>
    <submittedName>
        <fullName evidence="2">Arsenate reductase</fullName>
    </submittedName>
</protein>
<comment type="similarity">
    <text evidence="1">Belongs to the ArsC family.</text>
</comment>
<accession>A0A1H4AXJ6</accession>
<name>A0A1H4AXJ6_9ACTO</name>
<evidence type="ECO:0000313" key="3">
    <source>
        <dbReference type="Proteomes" id="UP000199288"/>
    </source>
</evidence>
<dbReference type="EMBL" id="FNQV01000008">
    <property type="protein sequence ID" value="SEA40508.1"/>
    <property type="molecule type" value="Genomic_DNA"/>
</dbReference>
<organism evidence="2 3">
    <name type="scientific">Bowdeniella nasicola</name>
    <dbReference type="NCBI Taxonomy" id="208480"/>
    <lineage>
        <taxon>Bacteria</taxon>
        <taxon>Bacillati</taxon>
        <taxon>Actinomycetota</taxon>
        <taxon>Actinomycetes</taxon>
        <taxon>Actinomycetales</taxon>
        <taxon>Actinomycetaceae</taxon>
        <taxon>Bowdeniella</taxon>
    </lineage>
</organism>
<dbReference type="PANTHER" id="PTHR30041:SF4">
    <property type="entry name" value="ARSENATE REDUCTASE"/>
    <property type="match status" value="1"/>
</dbReference>
<dbReference type="InterPro" id="IPR006660">
    <property type="entry name" value="Arsenate_reductase-like"/>
</dbReference>
<dbReference type="SUPFAM" id="SSF52833">
    <property type="entry name" value="Thioredoxin-like"/>
    <property type="match status" value="1"/>
</dbReference>
<proteinExistence type="inferred from homology"/>
<dbReference type="RefSeq" id="WP_092564573.1">
    <property type="nucleotide sequence ID" value="NZ_FNQV01000008.1"/>
</dbReference>
<dbReference type="OrthoDB" id="9790554at2"/>
<dbReference type="PROSITE" id="PS51353">
    <property type="entry name" value="ARSC"/>
    <property type="match status" value="1"/>
</dbReference>
<dbReference type="PANTHER" id="PTHR30041">
    <property type="entry name" value="ARSENATE REDUCTASE"/>
    <property type="match status" value="1"/>
</dbReference>
<keyword evidence="3" id="KW-1185">Reference proteome</keyword>
<reference evidence="3" key="1">
    <citation type="submission" date="2016-10" db="EMBL/GenBank/DDBJ databases">
        <authorList>
            <person name="Varghese N."/>
            <person name="Submissions S."/>
        </authorList>
    </citation>
    <scope>NUCLEOTIDE SEQUENCE [LARGE SCALE GENOMIC DNA]</scope>
    <source>
        <strain evidence="3">KPR-1</strain>
    </source>
</reference>